<gene>
    <name evidence="2" type="ORF">KDU71_01355</name>
</gene>
<evidence type="ECO:0000313" key="3">
    <source>
        <dbReference type="Proteomes" id="UP000679220"/>
    </source>
</evidence>
<keyword evidence="1" id="KW-0472">Membrane</keyword>
<dbReference type="SUPFAM" id="SSF55961">
    <property type="entry name" value="Bet v1-like"/>
    <property type="match status" value="1"/>
</dbReference>
<evidence type="ECO:0000313" key="2">
    <source>
        <dbReference type="EMBL" id="MBR8534192.1"/>
    </source>
</evidence>
<organism evidence="2 3">
    <name type="scientific">Carboxylicivirga sediminis</name>
    <dbReference type="NCBI Taxonomy" id="2006564"/>
    <lineage>
        <taxon>Bacteria</taxon>
        <taxon>Pseudomonadati</taxon>
        <taxon>Bacteroidota</taxon>
        <taxon>Bacteroidia</taxon>
        <taxon>Marinilabiliales</taxon>
        <taxon>Marinilabiliaceae</taxon>
        <taxon>Carboxylicivirga</taxon>
    </lineage>
</organism>
<keyword evidence="1" id="KW-1133">Transmembrane helix</keyword>
<sequence length="65" mass="7628">MWHHEHWIEQTDNGTLMTDIVSYSPPFGILGLIANALFIKKRLASIFDYREKILTRHFSQVQVNV</sequence>
<reference evidence="2" key="1">
    <citation type="journal article" date="2018" name="Int. J. Syst. Evol. Microbiol.">
        <title>Carboxylicivirga sediminis sp. nov., isolated from coastal sediment.</title>
        <authorList>
            <person name="Wang F.Q."/>
            <person name="Ren L.H."/>
            <person name="Zou R.J."/>
            <person name="Sun Y.Z."/>
            <person name="Liu X.J."/>
            <person name="Jiang F."/>
            <person name="Liu L.J."/>
        </authorList>
    </citation>
    <scope>NUCLEOTIDE SEQUENCE</scope>
    <source>
        <strain evidence="2">JR1</strain>
    </source>
</reference>
<dbReference type="EMBL" id="JAGTAR010000001">
    <property type="protein sequence ID" value="MBR8534192.1"/>
    <property type="molecule type" value="Genomic_DNA"/>
</dbReference>
<reference evidence="2" key="2">
    <citation type="submission" date="2021-04" db="EMBL/GenBank/DDBJ databases">
        <authorList>
            <person name="Zhang T."/>
            <person name="Zhang Y."/>
            <person name="Lu D."/>
            <person name="Zuo D."/>
            <person name="Du Z."/>
        </authorList>
    </citation>
    <scope>NUCLEOTIDE SEQUENCE</scope>
    <source>
        <strain evidence="2">JR1</strain>
    </source>
</reference>
<protein>
    <submittedName>
        <fullName evidence="2">Uncharacterized protein</fullName>
    </submittedName>
</protein>
<proteinExistence type="predicted"/>
<dbReference type="Gene3D" id="3.30.530.20">
    <property type="match status" value="1"/>
</dbReference>
<keyword evidence="3" id="KW-1185">Reference proteome</keyword>
<dbReference type="RefSeq" id="WP_212188093.1">
    <property type="nucleotide sequence ID" value="NZ_JAGTAR010000001.1"/>
</dbReference>
<comment type="caution">
    <text evidence="2">The sequence shown here is derived from an EMBL/GenBank/DDBJ whole genome shotgun (WGS) entry which is preliminary data.</text>
</comment>
<name>A0A941IX20_9BACT</name>
<evidence type="ECO:0000256" key="1">
    <source>
        <dbReference type="SAM" id="Phobius"/>
    </source>
</evidence>
<dbReference type="InterPro" id="IPR023393">
    <property type="entry name" value="START-like_dom_sf"/>
</dbReference>
<dbReference type="Proteomes" id="UP000679220">
    <property type="component" value="Unassembled WGS sequence"/>
</dbReference>
<accession>A0A941IX20</accession>
<keyword evidence="1" id="KW-0812">Transmembrane</keyword>
<dbReference type="AlphaFoldDB" id="A0A941IX20"/>
<feature type="transmembrane region" description="Helical" evidence="1">
    <location>
        <begin position="20"/>
        <end position="39"/>
    </location>
</feature>